<dbReference type="EMBL" id="LWDF02000383">
    <property type="protein sequence ID" value="KAE8249518.1"/>
    <property type="molecule type" value="Genomic_DNA"/>
</dbReference>
<evidence type="ECO:0000256" key="4">
    <source>
        <dbReference type="ARBA" id="ARBA00023002"/>
    </source>
</evidence>
<dbReference type="PRINTS" id="PR00385">
    <property type="entry name" value="P450"/>
</dbReference>
<evidence type="ECO:0000256" key="6">
    <source>
        <dbReference type="PIRSR" id="PIRSR602403-1"/>
    </source>
</evidence>
<dbReference type="PANTHER" id="PTHR24305:SF166">
    <property type="entry name" value="CYTOCHROME P450 12A4, MITOCHONDRIAL-RELATED"/>
    <property type="match status" value="1"/>
</dbReference>
<evidence type="ECO:0000256" key="2">
    <source>
        <dbReference type="ARBA" id="ARBA00010617"/>
    </source>
</evidence>
<name>A0A8T8SUI1_9BASI</name>
<evidence type="ECO:0000313" key="8">
    <source>
        <dbReference type="Proteomes" id="UP000077521"/>
    </source>
</evidence>
<dbReference type="GO" id="GO:0020037">
    <property type="term" value="F:heme binding"/>
    <property type="evidence" value="ECO:0007669"/>
    <property type="project" value="InterPro"/>
</dbReference>
<keyword evidence="3 6" id="KW-0479">Metal-binding</keyword>
<keyword evidence="8" id="KW-1185">Reference proteome</keyword>
<dbReference type="PRINTS" id="PR00465">
    <property type="entry name" value="EP450IV"/>
</dbReference>
<dbReference type="GO" id="GO:0004497">
    <property type="term" value="F:monooxygenase activity"/>
    <property type="evidence" value="ECO:0007669"/>
    <property type="project" value="InterPro"/>
</dbReference>
<evidence type="ECO:0000313" key="7">
    <source>
        <dbReference type="EMBL" id="KAE8249518.1"/>
    </source>
</evidence>
<dbReference type="Pfam" id="PF00067">
    <property type="entry name" value="p450"/>
    <property type="match status" value="1"/>
</dbReference>
<dbReference type="InterPro" id="IPR036396">
    <property type="entry name" value="Cyt_P450_sf"/>
</dbReference>
<dbReference type="AlphaFoldDB" id="A0A8T8SUI1"/>
<comment type="similarity">
    <text evidence="2">Belongs to the cytochrome P450 family.</text>
</comment>
<dbReference type="InterPro" id="IPR002403">
    <property type="entry name" value="Cyt_P450_E_grp-IV"/>
</dbReference>
<comment type="cofactor">
    <cofactor evidence="1 6">
        <name>heme</name>
        <dbReference type="ChEBI" id="CHEBI:30413"/>
    </cofactor>
</comment>
<comment type="caution">
    <text evidence="7">The sequence shown here is derived from an EMBL/GenBank/DDBJ whole genome shotgun (WGS) entry which is preliminary data.</text>
</comment>
<dbReference type="GO" id="GO:0016705">
    <property type="term" value="F:oxidoreductase activity, acting on paired donors, with incorporation or reduction of molecular oxygen"/>
    <property type="evidence" value="ECO:0007669"/>
    <property type="project" value="InterPro"/>
</dbReference>
<dbReference type="InterPro" id="IPR001128">
    <property type="entry name" value="Cyt_P450"/>
</dbReference>
<sequence>SDSAKEGPQINICQDLNRVALDIIGSAGFGYEFNSLTNDNEMSELEKAFHTRIDLISSGTLYGALRLVAHEPIARIGRLFRVKEQLKLDNARDIVEKLSGELVRRAKKNAEGGESSAKDLLSLMVRANVSPEVKPSQRLTDLEMMQMVPVFLVAGHETTSTALSWTCFSFVQGERGVQLQQRIREELLSPEATGWNDDSRILDGLPYLDSVVKETLRFHCPVRQMGRVAPFDDVLPLSKPVTLKDGTKTDKLSIKKGEGILFSIRYMNRCEELWGPDAEEFKPERWLPEGHQYYENGNQMADSVKELKGVYSHLMSFGAGPNQCIGAKMSLMEAKHVLAALVSNFELTPPTLAGEKPIKVVSLSQIVAHPIIEGEKEKGWQMPVRIRPLTTSAPSS</sequence>
<keyword evidence="6" id="KW-0349">Heme</keyword>
<dbReference type="GO" id="GO:0005506">
    <property type="term" value="F:iron ion binding"/>
    <property type="evidence" value="ECO:0007669"/>
    <property type="project" value="InterPro"/>
</dbReference>
<accession>A0A8T8SUI1</accession>
<reference evidence="7" key="1">
    <citation type="submission" date="2016-04" db="EMBL/GenBank/DDBJ databases">
        <authorList>
            <person name="Nguyen H.D."/>
            <person name="Samba Siva P."/>
            <person name="Cullis J."/>
            <person name="Levesque C.A."/>
            <person name="Hambleton S."/>
        </authorList>
    </citation>
    <scope>NUCLEOTIDE SEQUENCE</scope>
    <source>
        <strain evidence="7">DAOMC 236416</strain>
    </source>
</reference>
<dbReference type="InterPro" id="IPR050121">
    <property type="entry name" value="Cytochrome_P450_monoxygenase"/>
</dbReference>
<evidence type="ECO:0000256" key="1">
    <source>
        <dbReference type="ARBA" id="ARBA00001971"/>
    </source>
</evidence>
<dbReference type="Gene3D" id="1.10.630.10">
    <property type="entry name" value="Cytochrome P450"/>
    <property type="match status" value="1"/>
</dbReference>
<feature type="non-terminal residue" evidence="7">
    <location>
        <position position="1"/>
    </location>
</feature>
<organism evidence="7 8">
    <name type="scientific">Tilletia indica</name>
    <dbReference type="NCBI Taxonomy" id="43049"/>
    <lineage>
        <taxon>Eukaryota</taxon>
        <taxon>Fungi</taxon>
        <taxon>Dikarya</taxon>
        <taxon>Basidiomycota</taxon>
        <taxon>Ustilaginomycotina</taxon>
        <taxon>Exobasidiomycetes</taxon>
        <taxon>Tilletiales</taxon>
        <taxon>Tilletiaceae</taxon>
        <taxon>Tilletia</taxon>
    </lineage>
</organism>
<dbReference type="Proteomes" id="UP000077521">
    <property type="component" value="Unassembled WGS sequence"/>
</dbReference>
<reference evidence="7" key="2">
    <citation type="journal article" date="2019" name="IMA Fungus">
        <title>Genome sequencing and comparison of five Tilletia species to identify candidate genes for the detection of regulated species infecting wheat.</title>
        <authorList>
            <person name="Nguyen H.D.T."/>
            <person name="Sultana T."/>
            <person name="Kesanakurti P."/>
            <person name="Hambleton S."/>
        </authorList>
    </citation>
    <scope>NUCLEOTIDE SEQUENCE</scope>
    <source>
        <strain evidence="7">DAOMC 236416</strain>
    </source>
</reference>
<evidence type="ECO:0000256" key="3">
    <source>
        <dbReference type="ARBA" id="ARBA00022723"/>
    </source>
</evidence>
<dbReference type="SUPFAM" id="SSF48264">
    <property type="entry name" value="Cytochrome P450"/>
    <property type="match status" value="1"/>
</dbReference>
<proteinExistence type="inferred from homology"/>
<keyword evidence="5 6" id="KW-0408">Iron</keyword>
<feature type="binding site" description="axial binding residue" evidence="6">
    <location>
        <position position="324"/>
    </location>
    <ligand>
        <name>heme</name>
        <dbReference type="ChEBI" id="CHEBI:30413"/>
    </ligand>
    <ligandPart>
        <name>Fe</name>
        <dbReference type="ChEBI" id="CHEBI:18248"/>
    </ligandPart>
</feature>
<evidence type="ECO:0000256" key="5">
    <source>
        <dbReference type="ARBA" id="ARBA00023004"/>
    </source>
</evidence>
<keyword evidence="4" id="KW-0560">Oxidoreductase</keyword>
<dbReference type="PANTHER" id="PTHR24305">
    <property type="entry name" value="CYTOCHROME P450"/>
    <property type="match status" value="1"/>
</dbReference>
<gene>
    <name evidence="7" type="ORF">A4X13_0g5180</name>
</gene>
<evidence type="ECO:0008006" key="9">
    <source>
        <dbReference type="Google" id="ProtNLM"/>
    </source>
</evidence>
<protein>
    <recommendedName>
        <fullName evidence="9">Cytochrome P450</fullName>
    </recommendedName>
</protein>